<feature type="domain" description="DUF11" evidence="2">
    <location>
        <begin position="509"/>
        <end position="600"/>
    </location>
</feature>
<dbReference type="eggNOG" id="COG0729">
    <property type="taxonomic scope" value="Bacteria"/>
</dbReference>
<reference evidence="3 4" key="1">
    <citation type="submission" date="2012-02" db="EMBL/GenBank/DDBJ databases">
        <title>Complete sequence of chromosome of Singulisphaera acidiphila DSM 18658.</title>
        <authorList>
            <consortium name="US DOE Joint Genome Institute (JGI-PGF)"/>
            <person name="Lucas S."/>
            <person name="Copeland A."/>
            <person name="Lapidus A."/>
            <person name="Glavina del Rio T."/>
            <person name="Dalin E."/>
            <person name="Tice H."/>
            <person name="Bruce D."/>
            <person name="Goodwin L."/>
            <person name="Pitluck S."/>
            <person name="Peters L."/>
            <person name="Ovchinnikova G."/>
            <person name="Chertkov O."/>
            <person name="Kyrpides N."/>
            <person name="Mavromatis K."/>
            <person name="Ivanova N."/>
            <person name="Brettin T."/>
            <person name="Detter J.C."/>
            <person name="Han C."/>
            <person name="Larimer F."/>
            <person name="Land M."/>
            <person name="Hauser L."/>
            <person name="Markowitz V."/>
            <person name="Cheng J.-F."/>
            <person name="Hugenholtz P."/>
            <person name="Woyke T."/>
            <person name="Wu D."/>
            <person name="Tindall B."/>
            <person name="Pomrenke H."/>
            <person name="Brambilla E."/>
            <person name="Klenk H.-P."/>
            <person name="Eisen J.A."/>
        </authorList>
    </citation>
    <scope>NUCLEOTIDE SEQUENCE [LARGE SCALE GENOMIC DNA]</scope>
    <source>
        <strain evidence="4">ATCC BAA-1392 / DSM 18658 / VKM B-2454 / MOB10</strain>
    </source>
</reference>
<name>L0DJL1_SINAD</name>
<dbReference type="NCBIfam" id="TIGR01451">
    <property type="entry name" value="B_ant_repeat"/>
    <property type="match status" value="1"/>
</dbReference>
<dbReference type="RefSeq" id="WP_015248127.1">
    <property type="nucleotide sequence ID" value="NC_019892.1"/>
</dbReference>
<gene>
    <name evidence="3" type="ordered locus">Sinac_4859</name>
</gene>
<dbReference type="Proteomes" id="UP000010798">
    <property type="component" value="Chromosome"/>
</dbReference>
<evidence type="ECO:0000313" key="3">
    <source>
        <dbReference type="EMBL" id="AGA29018.1"/>
    </source>
</evidence>
<proteinExistence type="predicted"/>
<dbReference type="KEGG" id="saci:Sinac_4859"/>
<evidence type="ECO:0000313" key="4">
    <source>
        <dbReference type="Proteomes" id="UP000010798"/>
    </source>
</evidence>
<dbReference type="STRING" id="886293.Sinac_4859"/>
<dbReference type="HOGENOM" id="CLU_452612_0_0_0"/>
<dbReference type="InterPro" id="IPR047589">
    <property type="entry name" value="DUF11_rpt"/>
</dbReference>
<accession>L0DJL1</accession>
<dbReference type="EMBL" id="CP003364">
    <property type="protein sequence ID" value="AGA29018.1"/>
    <property type="molecule type" value="Genomic_DNA"/>
</dbReference>
<evidence type="ECO:0000256" key="1">
    <source>
        <dbReference type="SAM" id="MobiDB-lite"/>
    </source>
</evidence>
<dbReference type="InterPro" id="IPR001434">
    <property type="entry name" value="OmcB-like_DUF11"/>
</dbReference>
<protein>
    <submittedName>
        <fullName evidence="3">Conserved repeat protein</fullName>
    </submittedName>
</protein>
<dbReference type="Pfam" id="PF01345">
    <property type="entry name" value="DUF11"/>
    <property type="match status" value="1"/>
</dbReference>
<dbReference type="AlphaFoldDB" id="L0DJL1"/>
<keyword evidence="4" id="KW-1185">Reference proteome</keyword>
<evidence type="ECO:0000259" key="2">
    <source>
        <dbReference type="Pfam" id="PF01345"/>
    </source>
</evidence>
<feature type="region of interest" description="Disordered" evidence="1">
    <location>
        <begin position="41"/>
        <end position="74"/>
    </location>
</feature>
<sequence>MSLQGTIRRTGSRTARLAWPLGVAVAIAIAFGPARGVAQSFTPTPPSSPASVPAPPPPVSAAPMPPVSPSLAPTSEPGTVVLEAGVGVPVLPPHIQVVRFQVPEGAHVEVLGPPPEPIGFAAGSGPVEGLVGLKVGVGYRLRLWDLPGRPDAELFPVVEVVGHLHRPAGMDPFKFPIQVHFGEDDFLDAVDHGRLVTQVVYLEDPDQALPISLPKGEIPIVTLTPSEDPLRVGAALGRVMAILRIGGRKPSIEELNGERILGPGMVPPGPDRCPFSGSDGGACKLPCGPVRGTPPPPGRPWIPRDEYLCDGGDHAEPAHFGGDGGLLGIDPRDAVIQFTDTKRPRILPTNMVCVYAPRFAEVRLSVGPNETLAVEGPRRAEIVEAQVALLARQESKRLVKNEAAEANRHRARASGMASRVFAGAHSEIRVLNGFSIMTHIAGARLIQGPEQSSNRQKTIGLREEIPALGIKTAESAVVTGIVEGAGQTVMTWTPRETVGVEEPPNKPGLAVIKRVSSGEAEQGDTLTFVIQFRNMGNTPIRSVSVIDSLLPRFGYVAGSSEGPKGTVFTAGENKAGSTELRWDLPGSLAPGVEGFVTFKAIVR</sequence>
<feature type="compositionally biased region" description="Pro residues" evidence="1">
    <location>
        <begin position="43"/>
        <end position="68"/>
    </location>
</feature>
<organism evidence="3 4">
    <name type="scientific">Singulisphaera acidiphila (strain ATCC BAA-1392 / DSM 18658 / VKM B-2454 / MOB10)</name>
    <dbReference type="NCBI Taxonomy" id="886293"/>
    <lineage>
        <taxon>Bacteria</taxon>
        <taxon>Pseudomonadati</taxon>
        <taxon>Planctomycetota</taxon>
        <taxon>Planctomycetia</taxon>
        <taxon>Isosphaerales</taxon>
        <taxon>Isosphaeraceae</taxon>
        <taxon>Singulisphaera</taxon>
    </lineage>
</organism>